<evidence type="ECO:0000313" key="9">
    <source>
        <dbReference type="RefSeq" id="XP_005722178.1"/>
    </source>
</evidence>
<dbReference type="CDD" id="cd08889">
    <property type="entry name" value="SRPBCC_PITPNM1-2_like"/>
    <property type="match status" value="1"/>
</dbReference>
<dbReference type="InterPro" id="IPR023214">
    <property type="entry name" value="HAD_sf"/>
</dbReference>
<dbReference type="InterPro" id="IPR023393">
    <property type="entry name" value="START-like_dom_sf"/>
</dbReference>
<dbReference type="Pfam" id="PF02862">
    <property type="entry name" value="DDHD"/>
    <property type="match status" value="1"/>
</dbReference>
<comment type="similarity">
    <text evidence="2">Belongs to the PtdIns transfer protein family. PI transfer class IIA subfamily.</text>
</comment>
<dbReference type="SUPFAM" id="SSF55961">
    <property type="entry name" value="Bet v1-like"/>
    <property type="match status" value="1"/>
</dbReference>
<keyword evidence="3" id="KW-0488">Methylation</keyword>
<dbReference type="GO" id="GO:0035091">
    <property type="term" value="F:phosphatidylinositol binding"/>
    <property type="evidence" value="ECO:0007669"/>
    <property type="project" value="TreeGrafter"/>
</dbReference>
<dbReference type="PROSITE" id="PS51043">
    <property type="entry name" value="DDHD"/>
    <property type="match status" value="1"/>
</dbReference>
<evidence type="ECO:0000256" key="1">
    <source>
        <dbReference type="ARBA" id="ARBA00004184"/>
    </source>
</evidence>
<organism evidence="8 9">
    <name type="scientific">Pundamilia nyererei</name>
    <dbReference type="NCBI Taxonomy" id="303518"/>
    <lineage>
        <taxon>Eukaryota</taxon>
        <taxon>Metazoa</taxon>
        <taxon>Chordata</taxon>
        <taxon>Craniata</taxon>
        <taxon>Vertebrata</taxon>
        <taxon>Euteleostomi</taxon>
        <taxon>Actinopterygii</taxon>
        <taxon>Neopterygii</taxon>
        <taxon>Teleostei</taxon>
        <taxon>Neoteleostei</taxon>
        <taxon>Acanthomorphata</taxon>
        <taxon>Ovalentaria</taxon>
        <taxon>Cichlomorphae</taxon>
        <taxon>Cichliformes</taxon>
        <taxon>Cichlidae</taxon>
        <taxon>African cichlids</taxon>
        <taxon>Pseudocrenilabrinae</taxon>
        <taxon>Haplochromini</taxon>
        <taxon>Pundamilia</taxon>
    </lineage>
</organism>
<feature type="compositionally biased region" description="Polar residues" evidence="6">
    <location>
        <begin position="1349"/>
        <end position="1363"/>
    </location>
</feature>
<dbReference type="FunFam" id="3.30.530.20:FF:000001">
    <property type="entry name" value="Phosphatidylinositol transfer protein membrane associated 2"/>
    <property type="match status" value="1"/>
</dbReference>
<dbReference type="PANTHER" id="PTHR10658">
    <property type="entry name" value="PHOSPHATIDYLINOSITOL TRANSFER PROTEIN"/>
    <property type="match status" value="1"/>
</dbReference>
<feature type="region of interest" description="Disordered" evidence="6">
    <location>
        <begin position="641"/>
        <end position="684"/>
    </location>
</feature>
<comment type="subcellular location">
    <subcellularLocation>
        <location evidence="1">Endomembrane system</location>
        <topology evidence="1">Peripheral membrane protein</topology>
    </subcellularLocation>
</comment>
<dbReference type="InterPro" id="IPR055261">
    <property type="entry name" value="PI_transfer_N"/>
</dbReference>
<dbReference type="Pfam" id="PF24694">
    <property type="entry name" value="LNS2_PITM1-3"/>
    <property type="match status" value="1"/>
</dbReference>
<keyword evidence="4" id="KW-0597">Phosphoprotein</keyword>
<evidence type="ECO:0000256" key="3">
    <source>
        <dbReference type="ARBA" id="ARBA00022481"/>
    </source>
</evidence>
<protein>
    <submittedName>
        <fullName evidence="9">Membrane-associated phosphatidylinositol transfer protein 2-like isoform X4</fullName>
    </submittedName>
</protein>
<feature type="compositionally biased region" description="Basic and acidic residues" evidence="6">
    <location>
        <begin position="1365"/>
        <end position="1388"/>
    </location>
</feature>
<dbReference type="GO" id="GO:0008525">
    <property type="term" value="F:phosphatidylcholine transporter activity"/>
    <property type="evidence" value="ECO:0007669"/>
    <property type="project" value="TreeGrafter"/>
</dbReference>
<dbReference type="GO" id="GO:0012505">
    <property type="term" value="C:endomembrane system"/>
    <property type="evidence" value="ECO:0007669"/>
    <property type="project" value="UniProtKB-SubCell"/>
</dbReference>
<dbReference type="RefSeq" id="XP_005722178.1">
    <property type="nucleotide sequence ID" value="XM_005722121.2"/>
</dbReference>
<dbReference type="GO" id="GO:0005737">
    <property type="term" value="C:cytoplasm"/>
    <property type="evidence" value="ECO:0007669"/>
    <property type="project" value="TreeGrafter"/>
</dbReference>
<dbReference type="GO" id="GO:0008526">
    <property type="term" value="F:phosphatidylinositol transfer activity"/>
    <property type="evidence" value="ECO:0007669"/>
    <property type="project" value="TreeGrafter"/>
</dbReference>
<feature type="region of interest" description="Disordered" evidence="6">
    <location>
        <begin position="298"/>
        <end position="357"/>
    </location>
</feature>
<dbReference type="SUPFAM" id="SSF56784">
    <property type="entry name" value="HAD-like"/>
    <property type="match status" value="1"/>
</dbReference>
<dbReference type="GO" id="GO:0031210">
    <property type="term" value="F:phosphatidylcholine binding"/>
    <property type="evidence" value="ECO:0007669"/>
    <property type="project" value="TreeGrafter"/>
</dbReference>
<dbReference type="InterPro" id="IPR031315">
    <property type="entry name" value="LNS2/PITP"/>
</dbReference>
<dbReference type="SMART" id="SM00775">
    <property type="entry name" value="LNS2"/>
    <property type="match status" value="1"/>
</dbReference>
<dbReference type="InterPro" id="IPR001666">
    <property type="entry name" value="PI_transfer"/>
</dbReference>
<evidence type="ECO:0000256" key="5">
    <source>
        <dbReference type="ARBA" id="ARBA00022837"/>
    </source>
</evidence>
<evidence type="ECO:0000259" key="7">
    <source>
        <dbReference type="PROSITE" id="PS51043"/>
    </source>
</evidence>
<evidence type="ECO:0000313" key="8">
    <source>
        <dbReference type="Proteomes" id="UP000695023"/>
    </source>
</evidence>
<keyword evidence="5" id="KW-0106">Calcium</keyword>
<dbReference type="InterPro" id="IPR036412">
    <property type="entry name" value="HAD-like_sf"/>
</dbReference>
<evidence type="ECO:0000256" key="2">
    <source>
        <dbReference type="ARBA" id="ARBA00010316"/>
    </source>
</evidence>
<dbReference type="Pfam" id="PF02121">
    <property type="entry name" value="IP_trans"/>
    <property type="match status" value="1"/>
</dbReference>
<feature type="compositionally biased region" description="Polar residues" evidence="6">
    <location>
        <begin position="1395"/>
        <end position="1413"/>
    </location>
</feature>
<dbReference type="InterPro" id="IPR004177">
    <property type="entry name" value="DDHD_dom"/>
</dbReference>
<accession>A0A9Y3QW25</accession>
<dbReference type="Pfam" id="PF24695">
    <property type="entry name" value="PITM1-3"/>
    <property type="match status" value="1"/>
</dbReference>
<dbReference type="SMART" id="SM01127">
    <property type="entry name" value="DDHD"/>
    <property type="match status" value="1"/>
</dbReference>
<sequence length="1422" mass="158109">MLIKEYRIPMPMSVEEYRIAQLYMIQKKSREESCGEGSGVEILENKPYTDGPGGIGQYTHKVYHIGMHIPSWFRSILPKAALRVEEESWNAYPYTRTRYTCPFVEKFSIDIETYYKPDTGNQADVFNMSAAEKRQRTIDPIDIVTDPIPAHEYKSEEDPRLYKSAKTQRGPLWDDWIEEYNNNPGKTPIMCAYKLCKVEFRYWGMQSKIERFIHDVGLRKVMVRAHRQAWCWQDEWYGLTIEDIRQLELETQLALARKMAQFSQAEEATEANGGTPSPDKDQEVKEAISCIEAEAVVPSSGGETLQPRGILTKQWSTSSRSSRSSKRGVSPSRHSISEWRMQSIARDSDDSSDEEFFDAHEDLSDGEEVFPKEIAKWNSNDLMDKIEAAETEETPGELFKEMTVDYERATSEERLDEMRGCLSGQADSSPIPTITVTRHQSESSSQQCLQPSKIHVLILVLHGGNILDTGGGDQNSKQADVNTISTAFDTVMRVHYPAALGRIAIRLVPCPAICAEAFSLVSNLSPYSYDEGCLSSSQDHIPLAALPLLATSSPQYQDAVATVIFRANQVYADFIKSLDGASFSGQVCLIGDCVGGILGFDALCSSNQTVNESQNSSRRGSVISVQDQDLLSPGIIVNSGHGSASPTLEGSRHLSRSNIDIPRTSAGDDTKRQLPRKRSDSSTYELDTIKQHQAFLSSLHSSVLRNDTTSRRSSSSTMLDGGSLGKFDFEVSDFFLFGSPLGLVLALRKTVIPMLDVAQLRPACQQVYNLFHPADPSASRLEPLLERKFHLLPPFSVPRYQRFPLGDGNSALLADVVQSHGGVFMDSSYPSSPVTGPLSRGQRRASEVSIASQVSGMADSYTATNIANTESNQVNQSKKYSLLSLLALSSQNKFFLKTPPTSRKETKACQAAGSSDAYVAAELDDEADSSEPLSPTGQYENYRAGLDFAISDLVSLDSQAEVDQVAARWWGTKRLDFALYCPDALTAFPTVALPHLFHASYWESTDVVSFLLRQVMRHENSSILELDGKEVSEFTPSKPREKWLRKRTHVKIRNVTANHRVNDAVFTEDGQQVLTGRFMYGPLDMVTLAGEKVDLHIMTQPPSGEWVYFNTEVTNSSGRVSFVIPEDKRLGIGVYPVKMVVRGDHTFADSYLTVVPRSTEFVVFSIDGSFAASVSIMGSDPKVRAGAVDVVRHWQDLGYLIIYVTGRPDMQKQRVVAWLSQHNFPHGIVSFCDGLVHDPLRHKANFLKSLTEAHMKIFAGYGSTKDISVYTSIGLPSSQIYIVGRPSKKMQHQCQFITEGYAAHLSQLEYNHRSRPAKTTSARMVLRKGSFGLGANSDFLRKRNHLLRTISSQPAPSSPTGSIHNRPERTQSQSDSERLERERLERAHSHGQGGAQRSMSITASCWGRSSSTKLEPGVFSSK</sequence>
<dbReference type="PANTHER" id="PTHR10658:SF81">
    <property type="entry name" value="PROTEIN RETINAL DEGENERATION B"/>
    <property type="match status" value="1"/>
</dbReference>
<dbReference type="GeneID" id="102198833"/>
<feature type="region of interest" description="Disordered" evidence="6">
    <location>
        <begin position="1349"/>
        <end position="1422"/>
    </location>
</feature>
<dbReference type="FunFam" id="3.40.50.1000:FF:000173">
    <property type="entry name" value="Membrane-associated phosphatidylinositol transfer protein 2"/>
    <property type="match status" value="1"/>
</dbReference>
<feature type="domain" description="DDHD" evidence="7">
    <location>
        <begin position="727"/>
        <end position="1017"/>
    </location>
</feature>
<proteinExistence type="inferred from homology"/>
<evidence type="ECO:0000256" key="4">
    <source>
        <dbReference type="ARBA" id="ARBA00022553"/>
    </source>
</evidence>
<evidence type="ECO:0000256" key="6">
    <source>
        <dbReference type="SAM" id="MobiDB-lite"/>
    </source>
</evidence>
<feature type="compositionally biased region" description="Low complexity" evidence="6">
    <location>
        <begin position="316"/>
        <end position="333"/>
    </location>
</feature>
<dbReference type="Proteomes" id="UP000695023">
    <property type="component" value="Unplaced"/>
</dbReference>
<name>A0A9Y3QW25_9CICH</name>
<feature type="compositionally biased region" description="Basic and acidic residues" evidence="6">
    <location>
        <begin position="666"/>
        <end position="680"/>
    </location>
</feature>
<dbReference type="Gene3D" id="3.30.530.20">
    <property type="match status" value="1"/>
</dbReference>
<reference evidence="9" key="1">
    <citation type="submission" date="2025-08" db="UniProtKB">
        <authorList>
            <consortium name="RefSeq"/>
        </authorList>
    </citation>
    <scope>IDENTIFICATION</scope>
</reference>
<gene>
    <name evidence="9" type="primary">LOC102198833</name>
</gene>
<dbReference type="GO" id="GO:0046872">
    <property type="term" value="F:metal ion binding"/>
    <property type="evidence" value="ECO:0007669"/>
    <property type="project" value="InterPro"/>
</dbReference>
<dbReference type="PRINTS" id="PR00391">
    <property type="entry name" value="PITRANSFER"/>
</dbReference>
<keyword evidence="8" id="KW-1185">Reference proteome</keyword>
<dbReference type="Gene3D" id="3.40.50.1000">
    <property type="entry name" value="HAD superfamily/HAD-like"/>
    <property type="match status" value="1"/>
</dbReference>